<evidence type="ECO:0000313" key="1">
    <source>
        <dbReference type="EMBL" id="UOQ73710.1"/>
    </source>
</evidence>
<dbReference type="AlphaFoldDB" id="A0A8T9QCZ6"/>
<protein>
    <submittedName>
        <fullName evidence="1">Uncharacterized protein</fullName>
    </submittedName>
</protein>
<proteinExistence type="predicted"/>
<name>A0A8T9QCZ6_9BACT</name>
<dbReference type="Proteomes" id="UP000831796">
    <property type="component" value="Chromosome"/>
</dbReference>
<accession>A0A8T9QCZ6</accession>
<keyword evidence="2" id="KW-1185">Reference proteome</keyword>
<dbReference type="EMBL" id="CP095046">
    <property type="protein sequence ID" value="UOQ73710.1"/>
    <property type="molecule type" value="Genomic_DNA"/>
</dbReference>
<dbReference type="PANTHER" id="PTHR31778:SF2">
    <property type="entry name" value="BUD SITE SELECTION PROTEIN RAX2"/>
    <property type="match status" value="1"/>
</dbReference>
<dbReference type="RefSeq" id="WP_244677060.1">
    <property type="nucleotide sequence ID" value="NZ_CP095046.1"/>
</dbReference>
<dbReference type="PANTHER" id="PTHR31778">
    <property type="entry name" value="BUD SITE SELECTION PROTEIN RAX2"/>
    <property type="match status" value="1"/>
</dbReference>
<dbReference type="KEGG" id="hcu:MUN79_07255"/>
<reference evidence="1" key="1">
    <citation type="submission" date="2022-04" db="EMBL/GenBank/DDBJ databases">
        <title>Hymenobacter sp. isolated from the air.</title>
        <authorList>
            <person name="Won M."/>
            <person name="Lee C.-M."/>
            <person name="Woen H.-Y."/>
            <person name="Kwon S.-W."/>
        </authorList>
    </citation>
    <scope>NUCLEOTIDE SEQUENCE</scope>
    <source>
        <strain evidence="1">5116S-3</strain>
    </source>
</reference>
<organism evidence="1 2">
    <name type="scientific">Hymenobacter cellulosilyticus</name>
    <dbReference type="NCBI Taxonomy" id="2932248"/>
    <lineage>
        <taxon>Bacteria</taxon>
        <taxon>Pseudomonadati</taxon>
        <taxon>Bacteroidota</taxon>
        <taxon>Cytophagia</taxon>
        <taxon>Cytophagales</taxon>
        <taxon>Hymenobacteraceae</taxon>
        <taxon>Hymenobacter</taxon>
    </lineage>
</organism>
<dbReference type="GO" id="GO:1902929">
    <property type="term" value="C:plasma membrane of growing cell tip"/>
    <property type="evidence" value="ECO:0007669"/>
    <property type="project" value="TreeGrafter"/>
</dbReference>
<evidence type="ECO:0000313" key="2">
    <source>
        <dbReference type="Proteomes" id="UP000831796"/>
    </source>
</evidence>
<gene>
    <name evidence="1" type="ORF">MUN79_07255</name>
</gene>
<sequence>MLGLLPWAAQAQAPAGGTTPSLGTVLNADGTLRPGGAGSFDATGYRMKLDSASGQPTFRPAGADDDTWQDGFGMNGADGIVRAVARAANGDLYVGGEFTIVGAVAARGIARWNGTAWSGLGNGTAPATSINNGVSSSVNALAVLGNDLYVGGLFSQAYTVGGPVAVNGVAKWNGTAWSGLGNGSTVATYNNNGVGVVYALAVLGTDLYVGGSFTTAYSASGSMSVNRVAKWNGTSWSGLGNGTAVATSTNNGVNNTVNALAVLGTDLYVGGRFTDASSASGSVPTRFVARWDGSAWNGMGNGSNVATVGNNGVNNVVNALAVLNNELYVGGQHTAANGTSGTVAASRIAKWDGVSWSRLSSGLATLASNGVNTSVNALAVLNNELYVGGTFNAVANASTSVPANNLAKWDGTTWSGLGNGTAPVTSTNNGTNNYVTALAVLGNDLYVGGAFNAVASASGPATINYVAKWDGAAWSSLGSGLNGADGYIRAVARAANGDLYVGGDFTSVGPVAANRVARWNGRAWSALGNGSAPATSTNNGVSRLVYALAVLGNDLYVGGSFTTAYTTGGPVETNNIARWDGTAWSGLGNGSASANIINNGANSSVYALAVLGNDLYLGGSFTAAYTTGGSVRANNIVKWDGAAWSGLGNGSAAATSTNNGVNSSVNVLAVLGTDLYMGGNFTAANSASAIVLAQRIVKWDGTAWSALGNGSATATSTNNGVSSLVDALAVLDNNLYVGGLFSTATNASGPVPVNSIAKWNGTTWSALGNGASTATSFNNGVNGTVHALAAWGNELYVGGHFSTVNTASSVTTVNRLAKWNGSAWSAVGTGLNNGVEALLVTSSQIVAGGYFTTVGDGSKVTVRIAIYGAPPPRYR</sequence>